<accession>A0A7X0H7V5</accession>
<dbReference type="RefSeq" id="WP_184677009.1">
    <property type="nucleotide sequence ID" value="NZ_JACHGY010000001.1"/>
</dbReference>
<dbReference type="AlphaFoldDB" id="A0A7X0H7V5"/>
<evidence type="ECO:0000256" key="1">
    <source>
        <dbReference type="SAM" id="MobiDB-lite"/>
    </source>
</evidence>
<organism evidence="2 3">
    <name type="scientific">Algisphaera agarilytica</name>
    <dbReference type="NCBI Taxonomy" id="1385975"/>
    <lineage>
        <taxon>Bacteria</taxon>
        <taxon>Pseudomonadati</taxon>
        <taxon>Planctomycetota</taxon>
        <taxon>Phycisphaerae</taxon>
        <taxon>Phycisphaerales</taxon>
        <taxon>Phycisphaeraceae</taxon>
        <taxon>Algisphaera</taxon>
    </lineage>
</organism>
<dbReference type="EMBL" id="JACHGY010000001">
    <property type="protein sequence ID" value="MBB6429430.1"/>
    <property type="molecule type" value="Genomic_DNA"/>
</dbReference>
<feature type="region of interest" description="Disordered" evidence="1">
    <location>
        <begin position="1"/>
        <end position="21"/>
    </location>
</feature>
<keyword evidence="3" id="KW-1185">Reference proteome</keyword>
<name>A0A7X0H7V5_9BACT</name>
<gene>
    <name evidence="2" type="ORF">HNQ40_001236</name>
</gene>
<protein>
    <submittedName>
        <fullName evidence="2">Uncharacterized protein</fullName>
    </submittedName>
</protein>
<proteinExistence type="predicted"/>
<evidence type="ECO:0000313" key="2">
    <source>
        <dbReference type="EMBL" id="MBB6429430.1"/>
    </source>
</evidence>
<evidence type="ECO:0000313" key="3">
    <source>
        <dbReference type="Proteomes" id="UP000541810"/>
    </source>
</evidence>
<sequence>MTASESSSSLSQSPSLPANASLENLRKQAKSLLKRQRQAVEGQLLPPRFTLSAAQHEIARGVGFASWPRLVAHFRDNAPTGRVRREAGRVWIDGVSSLQWGPSPEPTYLGAMEAAFCGSDRPLDLNTMMGDSGLAYRIRWARGVDADTWCGSCPVGEWPDERETLGRATGYAFDWSFPGENADKPIERIVAEVDAGRPILAYGKKHDLGVIYGYEDAGQTVVLSDYWSEGKPVVMPTAEIKGVTAWLTNVVEPLPRGEAVAEGVRLTSRRWAQGTEDTPYAPPMRYYYGPQAYAEWLADLHRADTLTDEQRGNLYFLNGWNYSSLHMTRRDHAAQYIREQSRHLPEAAQAHASDAAGVYERLAQYLGKWDPTDDQFGFVKQKPVTSWTAEVRAAEIGWLEGIAALESEAQERIDRAVNELEASP</sequence>
<reference evidence="2 3" key="1">
    <citation type="submission" date="2020-08" db="EMBL/GenBank/DDBJ databases">
        <title>Genomic Encyclopedia of Type Strains, Phase IV (KMG-IV): sequencing the most valuable type-strain genomes for metagenomic binning, comparative biology and taxonomic classification.</title>
        <authorList>
            <person name="Goeker M."/>
        </authorList>
    </citation>
    <scope>NUCLEOTIDE SEQUENCE [LARGE SCALE GENOMIC DNA]</scope>
    <source>
        <strain evidence="2 3">DSM 103725</strain>
    </source>
</reference>
<comment type="caution">
    <text evidence="2">The sequence shown here is derived from an EMBL/GenBank/DDBJ whole genome shotgun (WGS) entry which is preliminary data.</text>
</comment>
<dbReference type="Proteomes" id="UP000541810">
    <property type="component" value="Unassembled WGS sequence"/>
</dbReference>